<dbReference type="CDD" id="cd07505">
    <property type="entry name" value="HAD_BPGM-like"/>
    <property type="match status" value="1"/>
</dbReference>
<dbReference type="InterPro" id="IPR036412">
    <property type="entry name" value="HAD-like_sf"/>
</dbReference>
<dbReference type="EMBL" id="CADCUH010000043">
    <property type="protein sequence ID" value="CAA9327756.1"/>
    <property type="molecule type" value="Genomic_DNA"/>
</dbReference>
<protein>
    <recommendedName>
        <fullName evidence="2">Beta-phosphoglucomutase</fullName>
    </recommendedName>
</protein>
<dbReference type="NCBIfam" id="TIGR01509">
    <property type="entry name" value="HAD-SF-IA-v3"/>
    <property type="match status" value="1"/>
</dbReference>
<proteinExistence type="predicted"/>
<dbReference type="SFLD" id="SFLDS00003">
    <property type="entry name" value="Haloacid_Dehalogenase"/>
    <property type="match status" value="1"/>
</dbReference>
<dbReference type="InterPro" id="IPR023214">
    <property type="entry name" value="HAD_sf"/>
</dbReference>
<name>A0A6J4LAT5_9ACTN</name>
<dbReference type="Gene3D" id="1.10.150.240">
    <property type="entry name" value="Putative phosphatase, domain 2"/>
    <property type="match status" value="1"/>
</dbReference>
<dbReference type="AlphaFoldDB" id="A0A6J4LAT5"/>
<sequence length="261" mass="26869">MRSPELPAGWRTVLLDADGTLFPSEEPAFAASAGVVNQVLAAAGVTASYSGEELRRAATGRNFRGLAPDLLAAAGHELSGTELSGAELSESELERWVAREAEVVTAHLSATLLPDATVTAQLRRIGEQRELALVSSSALPRLAVCLDVTGLADLLPPERRFSAQDSLPVPTSKPDPAVYLLALERLGLAPEDAVAVEDADAGVRSAVAAGIAVVGITAFVPPEEQALRSADLRDAGATAVVGGWDELADLLVPGTAGRGPA</sequence>
<dbReference type="PANTHER" id="PTHR43434:SF1">
    <property type="entry name" value="PHOSPHOGLYCOLATE PHOSPHATASE"/>
    <property type="match status" value="1"/>
</dbReference>
<evidence type="ECO:0008006" key="2">
    <source>
        <dbReference type="Google" id="ProtNLM"/>
    </source>
</evidence>
<dbReference type="InterPro" id="IPR006439">
    <property type="entry name" value="HAD-SF_hydro_IA"/>
</dbReference>
<dbReference type="InterPro" id="IPR023198">
    <property type="entry name" value="PGP-like_dom2"/>
</dbReference>
<dbReference type="InterPro" id="IPR050155">
    <property type="entry name" value="HAD-like_hydrolase_sf"/>
</dbReference>
<gene>
    <name evidence="1" type="ORF">AVDCRST_MAG36-764</name>
</gene>
<evidence type="ECO:0000313" key="1">
    <source>
        <dbReference type="EMBL" id="CAA9327756.1"/>
    </source>
</evidence>
<dbReference type="GO" id="GO:0005829">
    <property type="term" value="C:cytosol"/>
    <property type="evidence" value="ECO:0007669"/>
    <property type="project" value="TreeGrafter"/>
</dbReference>
<dbReference type="Gene3D" id="3.40.50.1000">
    <property type="entry name" value="HAD superfamily/HAD-like"/>
    <property type="match status" value="1"/>
</dbReference>
<dbReference type="SUPFAM" id="SSF56784">
    <property type="entry name" value="HAD-like"/>
    <property type="match status" value="1"/>
</dbReference>
<dbReference type="GO" id="GO:0006281">
    <property type="term" value="P:DNA repair"/>
    <property type="evidence" value="ECO:0007669"/>
    <property type="project" value="TreeGrafter"/>
</dbReference>
<dbReference type="SFLD" id="SFLDG01129">
    <property type="entry name" value="C1.5:_HAD__Beta-PGM__Phosphata"/>
    <property type="match status" value="1"/>
</dbReference>
<reference evidence="1" key="1">
    <citation type="submission" date="2020-02" db="EMBL/GenBank/DDBJ databases">
        <authorList>
            <person name="Meier V. D."/>
        </authorList>
    </citation>
    <scope>NUCLEOTIDE SEQUENCE</scope>
    <source>
        <strain evidence="1">AVDCRST_MAG36</strain>
    </source>
</reference>
<accession>A0A6J4LAT5</accession>
<dbReference type="PANTHER" id="PTHR43434">
    <property type="entry name" value="PHOSPHOGLYCOLATE PHOSPHATASE"/>
    <property type="match status" value="1"/>
</dbReference>
<dbReference type="GO" id="GO:0008967">
    <property type="term" value="F:phosphoglycolate phosphatase activity"/>
    <property type="evidence" value="ECO:0007669"/>
    <property type="project" value="TreeGrafter"/>
</dbReference>
<dbReference type="Pfam" id="PF00702">
    <property type="entry name" value="Hydrolase"/>
    <property type="match status" value="1"/>
</dbReference>
<organism evidence="1">
    <name type="scientific">uncultured Nocardioidaceae bacterium</name>
    <dbReference type="NCBI Taxonomy" id="253824"/>
    <lineage>
        <taxon>Bacteria</taxon>
        <taxon>Bacillati</taxon>
        <taxon>Actinomycetota</taxon>
        <taxon>Actinomycetes</taxon>
        <taxon>Propionibacteriales</taxon>
        <taxon>Nocardioidaceae</taxon>
        <taxon>environmental samples</taxon>
    </lineage>
</organism>